<keyword evidence="2" id="KW-1185">Reference proteome</keyword>
<evidence type="ECO:0000313" key="1">
    <source>
        <dbReference type="EnsemblMetazoa" id="CJA05683.1"/>
    </source>
</evidence>
<dbReference type="AlphaFoldDB" id="A0A8R1HM17"/>
<reference evidence="1" key="2">
    <citation type="submission" date="2022-06" db="UniProtKB">
        <authorList>
            <consortium name="EnsemblMetazoa"/>
        </authorList>
    </citation>
    <scope>IDENTIFICATION</scope>
    <source>
        <strain evidence="1">DF5081</strain>
    </source>
</reference>
<protein>
    <submittedName>
        <fullName evidence="1">Uncharacterized protein</fullName>
    </submittedName>
</protein>
<dbReference type="EnsemblMetazoa" id="CJA05683.1">
    <property type="protein sequence ID" value="CJA05683.1"/>
    <property type="gene ID" value="WBGene00124887"/>
</dbReference>
<evidence type="ECO:0000313" key="2">
    <source>
        <dbReference type="Proteomes" id="UP000005237"/>
    </source>
</evidence>
<proteinExistence type="predicted"/>
<accession>A0A8R1HM17</accession>
<organism evidence="1 2">
    <name type="scientific">Caenorhabditis japonica</name>
    <dbReference type="NCBI Taxonomy" id="281687"/>
    <lineage>
        <taxon>Eukaryota</taxon>
        <taxon>Metazoa</taxon>
        <taxon>Ecdysozoa</taxon>
        <taxon>Nematoda</taxon>
        <taxon>Chromadorea</taxon>
        <taxon>Rhabditida</taxon>
        <taxon>Rhabditina</taxon>
        <taxon>Rhabditomorpha</taxon>
        <taxon>Rhabditoidea</taxon>
        <taxon>Rhabditidae</taxon>
        <taxon>Peloderinae</taxon>
        <taxon>Caenorhabditis</taxon>
    </lineage>
</organism>
<dbReference type="Proteomes" id="UP000005237">
    <property type="component" value="Unassembled WGS sequence"/>
</dbReference>
<sequence length="68" mass="7794">MLINFQPWTSRLAHRHTKEIAKALTVIESIENGLAATVEADRRRDFIQKLRSEADPGWEDVIANRGIH</sequence>
<reference evidence="2" key="1">
    <citation type="submission" date="2010-08" db="EMBL/GenBank/DDBJ databases">
        <authorList>
            <consortium name="Caenorhabditis japonica Sequencing Consortium"/>
            <person name="Wilson R.K."/>
        </authorList>
    </citation>
    <scope>NUCLEOTIDE SEQUENCE [LARGE SCALE GENOMIC DNA]</scope>
    <source>
        <strain evidence="2">DF5081</strain>
    </source>
</reference>
<name>A0A8R1HM17_CAEJA</name>